<dbReference type="GO" id="GO:0000172">
    <property type="term" value="C:ribonuclease MRP complex"/>
    <property type="evidence" value="ECO:0007669"/>
    <property type="project" value="InterPro"/>
</dbReference>
<dbReference type="GO" id="GO:0005655">
    <property type="term" value="C:nucleolar ribonuclease P complex"/>
    <property type="evidence" value="ECO:0007669"/>
    <property type="project" value="InterPro"/>
</dbReference>
<evidence type="ECO:0000313" key="3">
    <source>
        <dbReference type="EMBL" id="KER27892.1"/>
    </source>
</evidence>
<dbReference type="OrthoDB" id="442863at2759"/>
<dbReference type="KEGG" id="ovi:T265_05171"/>
<dbReference type="PANTHER" id="PTHR22731:SF3">
    <property type="entry name" value="RIBONUCLEASES P_MRP PROTEIN SUBUNIT POP1"/>
    <property type="match status" value="1"/>
</dbReference>
<evidence type="ECO:0000259" key="1">
    <source>
        <dbReference type="Pfam" id="PF06978"/>
    </source>
</evidence>
<dbReference type="RefSeq" id="XP_009168367.1">
    <property type="nucleotide sequence ID" value="XM_009170103.1"/>
</dbReference>
<dbReference type="GeneID" id="20319353"/>
<gene>
    <name evidence="3" type="ORF">T265_05171</name>
</gene>
<evidence type="ECO:0000259" key="2">
    <source>
        <dbReference type="Pfam" id="PF22770"/>
    </source>
</evidence>
<dbReference type="AlphaFoldDB" id="A0A074ZPZ3"/>
<dbReference type="InterPro" id="IPR039182">
    <property type="entry name" value="Pop1"/>
</dbReference>
<dbReference type="Pfam" id="PF22770">
    <property type="entry name" value="POP1_C"/>
    <property type="match status" value="1"/>
</dbReference>
<feature type="domain" description="Pop1 N-terminal" evidence="1">
    <location>
        <begin position="128"/>
        <end position="188"/>
    </location>
</feature>
<name>A0A074ZPZ3_OPIVI</name>
<organism evidence="3 4">
    <name type="scientific">Opisthorchis viverrini</name>
    <name type="common">Southeast Asian liver fluke</name>
    <dbReference type="NCBI Taxonomy" id="6198"/>
    <lineage>
        <taxon>Eukaryota</taxon>
        <taxon>Metazoa</taxon>
        <taxon>Spiralia</taxon>
        <taxon>Lophotrochozoa</taxon>
        <taxon>Platyhelminthes</taxon>
        <taxon>Trematoda</taxon>
        <taxon>Digenea</taxon>
        <taxon>Opisthorchiida</taxon>
        <taxon>Opisthorchiata</taxon>
        <taxon>Opisthorchiidae</taxon>
        <taxon>Opisthorchis</taxon>
    </lineage>
</organism>
<dbReference type="InterPro" id="IPR055079">
    <property type="entry name" value="POP1_C"/>
</dbReference>
<protein>
    <submittedName>
        <fullName evidence="3">Uncharacterized protein</fullName>
    </submittedName>
</protein>
<feature type="domain" description="POP1 C-terminal" evidence="2">
    <location>
        <begin position="894"/>
        <end position="962"/>
    </location>
</feature>
<dbReference type="InterPro" id="IPR009723">
    <property type="entry name" value="Pop1_N"/>
</dbReference>
<keyword evidence="4" id="KW-1185">Reference proteome</keyword>
<dbReference type="Proteomes" id="UP000054324">
    <property type="component" value="Unassembled WGS sequence"/>
</dbReference>
<dbReference type="CTD" id="20319353"/>
<sequence>MSTRELVDETRSDYSCFNVVHLATARAAELAAFEAEVNVTTAHAITCLQRLPVRLRRRAASHRVNRLPRRLHRHFQQPLNNNKGQLVAAQPKRAKLKSRRYRRRHLRLLAMATRIAATSSSYSELSSNRKTLWLPTHLWHAKRYHMINIWGWRLPQAPNDKIFKACQDAALNGCLVFDLSFWNCFELIGTELALASCLKSVSRICPTFTQCPVPLSTNGTPDLPCEQPGLLFADVQAEDILNITRPVLGPVRILWGPRNEPHEGHRRVYLWNHPEISADAWQLFVTCSQTEGICVRNLTGRVSRLCTLGRQSHQLLADVFSPQNPDSGVGDWKLWEELTKRARQASCMPLGAVLFLFNCKEFRENRPALKTRDRDWILAPAGSQDQASETTHRTPSGARLSWSEFSYIGSTKPGNFSDFFTDTGTAEVSDSSVLLFPASSNSEGVNVILVQNATPSILTNNPHSVGWDVILIRSRVMDHSAEVPNLREALSVRDLLIACVYRGAEVGGLREWQYWSTVQTQGNGWLASYPYFLWPDTPGGRKSDEEMSKERQQVFSPALKTRDRDWILAPAGSQDQASETTHRTPSGARLSWSEFSYIGSTKPGNFSDFFTDTGTAESSNSEGVNVILVQNATPSILTNNPHSVGWDVILIRSRAMDHSAEVPNLREALSVRDLLIACVYRGAEVGGLREWQYWSTVQTQGNGWLASYPYFLWPDTPGGRKSDEEMSKERQQVFRIIFLRFIHEYYPEAESIQLPLHRHAMHASTFLRFSRRPPNLRPDYRRLGTPNPFHTPWNELIRDNLSSSHVDTKCTCFVLRDPCFLRLVVQRMISGDPRARLTLDQLVSHHPNLPYALVPVQVDAIGRGIPKPCATLYCPIDEQDFLDVSKADHAEKQESPKVTRSVLGYVVTGGFNHSLGRATGLAFISLAAVVRTIHSTNLHGLTRILMKNTRTVRLRPVRISVLL</sequence>
<accession>A0A074ZPZ3</accession>
<dbReference type="EMBL" id="KL596712">
    <property type="protein sequence ID" value="KER27892.1"/>
    <property type="molecule type" value="Genomic_DNA"/>
</dbReference>
<dbReference type="PANTHER" id="PTHR22731">
    <property type="entry name" value="RIBONUCLEASES P/MRP PROTEIN SUBUNIT POP1"/>
    <property type="match status" value="1"/>
</dbReference>
<dbReference type="GO" id="GO:0001682">
    <property type="term" value="P:tRNA 5'-leader removal"/>
    <property type="evidence" value="ECO:0007669"/>
    <property type="project" value="InterPro"/>
</dbReference>
<feature type="domain" description="Pop1 N-terminal" evidence="1">
    <location>
        <begin position="24"/>
        <end position="117"/>
    </location>
</feature>
<dbReference type="STRING" id="6198.A0A074ZPZ3"/>
<reference evidence="3 4" key="1">
    <citation type="submission" date="2013-11" db="EMBL/GenBank/DDBJ databases">
        <title>Opisthorchis viverrini - life in the bile duct.</title>
        <authorList>
            <person name="Young N.D."/>
            <person name="Nagarajan N."/>
            <person name="Lin S.J."/>
            <person name="Korhonen P.K."/>
            <person name="Jex A.R."/>
            <person name="Hall R.S."/>
            <person name="Safavi-Hemami H."/>
            <person name="Kaewkong W."/>
            <person name="Bertrand D."/>
            <person name="Gao S."/>
            <person name="Seet Q."/>
            <person name="Wongkham S."/>
            <person name="Teh B.T."/>
            <person name="Wongkham C."/>
            <person name="Intapan P.M."/>
            <person name="Maleewong W."/>
            <person name="Yang X."/>
            <person name="Hu M."/>
            <person name="Wang Z."/>
            <person name="Hofmann A."/>
            <person name="Sternberg P.W."/>
            <person name="Tan P."/>
            <person name="Wang J."/>
            <person name="Gasser R.B."/>
        </authorList>
    </citation>
    <scope>NUCLEOTIDE SEQUENCE [LARGE SCALE GENOMIC DNA]</scope>
</reference>
<evidence type="ECO:0000313" key="4">
    <source>
        <dbReference type="Proteomes" id="UP000054324"/>
    </source>
</evidence>
<proteinExistence type="predicted"/>
<dbReference type="Pfam" id="PF06978">
    <property type="entry name" value="POP1_N"/>
    <property type="match status" value="2"/>
</dbReference>